<comment type="caution">
    <text evidence="1">The sequence shown here is derived from an EMBL/GenBank/DDBJ whole genome shotgun (WGS) entry which is preliminary data.</text>
</comment>
<reference evidence="1" key="1">
    <citation type="journal article" date="2015" name="Nature">
        <title>Complex archaea that bridge the gap between prokaryotes and eukaryotes.</title>
        <authorList>
            <person name="Spang A."/>
            <person name="Saw J.H."/>
            <person name="Jorgensen S.L."/>
            <person name="Zaremba-Niedzwiedzka K."/>
            <person name="Martijn J."/>
            <person name="Lind A.E."/>
            <person name="van Eijk R."/>
            <person name="Schleper C."/>
            <person name="Guy L."/>
            <person name="Ettema T.J."/>
        </authorList>
    </citation>
    <scope>NUCLEOTIDE SEQUENCE</scope>
</reference>
<feature type="non-terminal residue" evidence="1">
    <location>
        <position position="1"/>
    </location>
</feature>
<proteinExistence type="predicted"/>
<name>A0A0F9AZY8_9ZZZZ</name>
<protein>
    <submittedName>
        <fullName evidence="1">Uncharacterized protein</fullName>
    </submittedName>
</protein>
<gene>
    <name evidence="1" type="ORF">LCGC14_2510280</name>
</gene>
<dbReference type="EMBL" id="LAZR01040245">
    <property type="protein sequence ID" value="KKL14970.1"/>
    <property type="molecule type" value="Genomic_DNA"/>
</dbReference>
<evidence type="ECO:0000313" key="1">
    <source>
        <dbReference type="EMBL" id="KKL14970.1"/>
    </source>
</evidence>
<accession>A0A0F9AZY8</accession>
<sequence length="148" mass="15822">TIEGIPIAGTLLAKYASGLVETPSANAENVIGEIRLAGQRASTNVEKLNKGLIDPLPAWNDALAMEENNAALKGRLQLLILSSPILQANTDEVLKIQEEIFRSDQKIAQYKRAAAIVLTGEATGTGRIIPTDEAIFIELKNIANNSTS</sequence>
<dbReference type="AlphaFoldDB" id="A0A0F9AZY8"/>
<organism evidence="1">
    <name type="scientific">marine sediment metagenome</name>
    <dbReference type="NCBI Taxonomy" id="412755"/>
    <lineage>
        <taxon>unclassified sequences</taxon>
        <taxon>metagenomes</taxon>
        <taxon>ecological metagenomes</taxon>
    </lineage>
</organism>